<dbReference type="OrthoDB" id="6080404at2759"/>
<reference evidence="8" key="1">
    <citation type="journal article" date="2020" name="Stud. Mycol.">
        <title>101 Dothideomycetes genomes: a test case for predicting lifestyles and emergence of pathogens.</title>
        <authorList>
            <person name="Haridas S."/>
            <person name="Albert R."/>
            <person name="Binder M."/>
            <person name="Bloem J."/>
            <person name="Labutti K."/>
            <person name="Salamov A."/>
            <person name="Andreopoulos B."/>
            <person name="Baker S."/>
            <person name="Barry K."/>
            <person name="Bills G."/>
            <person name="Bluhm B."/>
            <person name="Cannon C."/>
            <person name="Castanera R."/>
            <person name="Culley D."/>
            <person name="Daum C."/>
            <person name="Ezra D."/>
            <person name="Gonzalez J."/>
            <person name="Henrissat B."/>
            <person name="Kuo A."/>
            <person name="Liang C."/>
            <person name="Lipzen A."/>
            <person name="Lutzoni F."/>
            <person name="Magnuson J."/>
            <person name="Mondo S."/>
            <person name="Nolan M."/>
            <person name="Ohm R."/>
            <person name="Pangilinan J."/>
            <person name="Park H.-J."/>
            <person name="Ramirez L."/>
            <person name="Alfaro M."/>
            <person name="Sun H."/>
            <person name="Tritt A."/>
            <person name="Yoshinaga Y."/>
            <person name="Zwiers L.-H."/>
            <person name="Turgeon B."/>
            <person name="Goodwin S."/>
            <person name="Spatafora J."/>
            <person name="Crous P."/>
            <person name="Grigoriev I."/>
        </authorList>
    </citation>
    <scope>NUCLEOTIDE SEQUENCE</scope>
    <source>
        <strain evidence="8">CBS 121739</strain>
    </source>
</reference>
<evidence type="ECO:0000256" key="4">
    <source>
        <dbReference type="ARBA" id="ARBA00023136"/>
    </source>
</evidence>
<dbReference type="CDD" id="cd03399">
    <property type="entry name" value="SPFH_flotillin"/>
    <property type="match status" value="1"/>
</dbReference>
<evidence type="ECO:0000256" key="2">
    <source>
        <dbReference type="ARBA" id="ARBA00007161"/>
    </source>
</evidence>
<dbReference type="InterPro" id="IPR027705">
    <property type="entry name" value="Flotillin_fam"/>
</dbReference>
<evidence type="ECO:0000256" key="1">
    <source>
        <dbReference type="ARBA" id="ARBA00004236"/>
    </source>
</evidence>
<dbReference type="InterPro" id="IPR036013">
    <property type="entry name" value="Band_7/SPFH_dom_sf"/>
</dbReference>
<keyword evidence="3" id="KW-1003">Cell membrane</keyword>
<gene>
    <name evidence="8" type="ORF">EJ05DRAFT_168655</name>
</gene>
<dbReference type="SUPFAM" id="SSF117892">
    <property type="entry name" value="Band 7/SPFH domain"/>
    <property type="match status" value="1"/>
</dbReference>
<evidence type="ECO:0000256" key="6">
    <source>
        <dbReference type="SAM" id="MobiDB-lite"/>
    </source>
</evidence>
<dbReference type="AlphaFoldDB" id="A0A6A6VWS3"/>
<dbReference type="InterPro" id="IPR001107">
    <property type="entry name" value="Band_7"/>
</dbReference>
<name>A0A6A6VWS3_9PEZI</name>
<evidence type="ECO:0000256" key="5">
    <source>
        <dbReference type="RuleBase" id="RU366054"/>
    </source>
</evidence>
<comment type="subcellular location">
    <subcellularLocation>
        <location evidence="1">Cell membrane</location>
    </subcellularLocation>
</comment>
<feature type="region of interest" description="Disordered" evidence="6">
    <location>
        <begin position="487"/>
        <end position="507"/>
    </location>
</feature>
<dbReference type="Gene3D" id="3.30.479.30">
    <property type="entry name" value="Band 7 domain"/>
    <property type="match status" value="1"/>
</dbReference>
<comment type="similarity">
    <text evidence="2 5">Belongs to the band 7/mec-2 family. Flotillin subfamily.</text>
</comment>
<dbReference type="PANTHER" id="PTHR13806">
    <property type="entry name" value="FLOTILLIN-RELATED"/>
    <property type="match status" value="1"/>
</dbReference>
<protein>
    <recommendedName>
        <fullName evidence="7">Band 7 domain-containing protein</fullName>
    </recommendedName>
</protein>
<evidence type="ECO:0000313" key="9">
    <source>
        <dbReference type="Proteomes" id="UP000799437"/>
    </source>
</evidence>
<keyword evidence="4" id="KW-0472">Membrane</keyword>
<keyword evidence="9" id="KW-1185">Reference proteome</keyword>
<evidence type="ECO:0000259" key="7">
    <source>
        <dbReference type="Pfam" id="PF01145"/>
    </source>
</evidence>
<dbReference type="RefSeq" id="XP_033596142.1">
    <property type="nucleotide sequence ID" value="XM_033739482.1"/>
</dbReference>
<sequence length="507" mass="55959">MWFHVAEPNSYLVITGAGISKVKLEKKALVLPFQKVSKISITPFDFSMSLHAMTVEKLRFSLPAVFTIGPDDSVESLTKYAVLLTGQSDGRPTPAASKGAVTPGSNHVQDIVKGIIEGETRSIVSTMTMEELFRERKVFKQKVIESVQVELSQFGLRIYNANVKELQDTPGSEYFAYLSRKAHEGALNQAKIDVAHARMMGEVGEAEKQGKTKQEVAKIHAATAVLETERKAEKASADAKLTDKEITIEKELSLARINAKRAAEQRDIDLQKDVEKKRADMELERLRATTVTKAKIARESEQQKADADLYTKERQADAVQYQQEVDAKATLFRETKNAEANFIVTQKDADAAFYAKKQQAEADFYTRERAAEANFISAKKEADGLREMASAYTELATAFGGPQGVLQYMMLQNGTYEKLAHENANAIRGMQPKINVWNTGAQGGEGADAMAPIRNLFQTLPPLLSTINDQTGITPPSWLAGMPAQGQQLQHGDEQMVKKTKIANGAR</sequence>
<feature type="domain" description="Band 7" evidence="7">
    <location>
        <begin position="5"/>
        <end position="197"/>
    </location>
</feature>
<proteinExistence type="inferred from homology"/>
<dbReference type="Pfam" id="PF01145">
    <property type="entry name" value="Band_7"/>
    <property type="match status" value="1"/>
</dbReference>
<dbReference type="Proteomes" id="UP000799437">
    <property type="component" value="Unassembled WGS sequence"/>
</dbReference>
<dbReference type="GeneID" id="54480536"/>
<dbReference type="EMBL" id="ML996583">
    <property type="protein sequence ID" value="KAF2753691.1"/>
    <property type="molecule type" value="Genomic_DNA"/>
</dbReference>
<dbReference type="PANTHER" id="PTHR13806:SF31">
    <property type="entry name" value="FLOTILLIN-LIKE PROTEIN 1-RELATED"/>
    <property type="match status" value="1"/>
</dbReference>
<evidence type="ECO:0000313" key="8">
    <source>
        <dbReference type="EMBL" id="KAF2753691.1"/>
    </source>
</evidence>
<dbReference type="GO" id="GO:0005886">
    <property type="term" value="C:plasma membrane"/>
    <property type="evidence" value="ECO:0007669"/>
    <property type="project" value="UniProtKB-SubCell"/>
</dbReference>
<accession>A0A6A6VWS3</accession>
<organism evidence="8 9">
    <name type="scientific">Pseudovirgaria hyperparasitica</name>
    <dbReference type="NCBI Taxonomy" id="470096"/>
    <lineage>
        <taxon>Eukaryota</taxon>
        <taxon>Fungi</taxon>
        <taxon>Dikarya</taxon>
        <taxon>Ascomycota</taxon>
        <taxon>Pezizomycotina</taxon>
        <taxon>Dothideomycetes</taxon>
        <taxon>Dothideomycetes incertae sedis</taxon>
        <taxon>Acrospermales</taxon>
        <taxon>Acrospermaceae</taxon>
        <taxon>Pseudovirgaria</taxon>
    </lineage>
</organism>
<evidence type="ECO:0000256" key="3">
    <source>
        <dbReference type="ARBA" id="ARBA00022475"/>
    </source>
</evidence>